<keyword evidence="3" id="KW-1133">Transmembrane helix</keyword>
<dbReference type="GO" id="GO:0016603">
    <property type="term" value="F:glutaminyl-peptide cyclotransferase activity"/>
    <property type="evidence" value="ECO:0007669"/>
    <property type="project" value="TreeGrafter"/>
</dbReference>
<keyword evidence="5" id="KW-0645">Protease</keyword>
<feature type="domain" description="Peptidase M28" evidence="4">
    <location>
        <begin position="120"/>
        <end position="336"/>
    </location>
</feature>
<keyword evidence="3" id="KW-0812">Transmembrane</keyword>
<dbReference type="Gene3D" id="3.40.630.10">
    <property type="entry name" value="Zn peptidases"/>
    <property type="match status" value="1"/>
</dbReference>
<sequence>METVEPVGGWRIRKSGLVGGLILAAGLLAVGAFFIPASSWVGLGEANAAMAATPAPIDGKRAFGYLETICAIGPRIAGSEANAKQRQMAAEHFRAAGAKVREQAFEGVHPLDGGKVQMANLIASWHPERTRRVLIGVHYDTRPHADEETAPARQRLPFLGANDGAAGVALLMEIANHLTDLKTSWGVDLVLFDGEELVYGRHPNTQGQYFLGSKEFARAYVEEQDRGKPDYQYEAGIVLDMIGGKDLHLPQEPNSLNLAYNLVRDVWSVARQINARSFKVKVGREVMDDHLALNNAGIPSIDIIDFDYPFWHKADDLPKNCSADSLAEVGRVVTAWLARPQRRGRR</sequence>
<protein>
    <submittedName>
        <fullName evidence="5">Alkaline phosphatase isozyme conversion aminopeptidase</fullName>
    </submittedName>
</protein>
<dbReference type="InterPro" id="IPR040234">
    <property type="entry name" value="QC/QCL"/>
</dbReference>
<gene>
    <name evidence="5" type="ORF">OJF2_55560</name>
</gene>
<evidence type="ECO:0000259" key="4">
    <source>
        <dbReference type="Pfam" id="PF04389"/>
    </source>
</evidence>
<dbReference type="GO" id="GO:0004177">
    <property type="term" value="F:aminopeptidase activity"/>
    <property type="evidence" value="ECO:0007669"/>
    <property type="project" value="UniProtKB-KW"/>
</dbReference>
<keyword evidence="3" id="KW-0472">Membrane</keyword>
<evidence type="ECO:0000313" key="5">
    <source>
        <dbReference type="EMBL" id="QEH36971.1"/>
    </source>
</evidence>
<feature type="transmembrane region" description="Helical" evidence="3">
    <location>
        <begin position="21"/>
        <end position="43"/>
    </location>
</feature>
<reference evidence="5 6" key="1">
    <citation type="submission" date="2019-08" db="EMBL/GenBank/DDBJ databases">
        <title>Deep-cultivation of Planctomycetes and their phenomic and genomic characterization uncovers novel biology.</title>
        <authorList>
            <person name="Wiegand S."/>
            <person name="Jogler M."/>
            <person name="Boedeker C."/>
            <person name="Pinto D."/>
            <person name="Vollmers J."/>
            <person name="Rivas-Marin E."/>
            <person name="Kohn T."/>
            <person name="Peeters S.H."/>
            <person name="Heuer A."/>
            <person name="Rast P."/>
            <person name="Oberbeckmann S."/>
            <person name="Bunk B."/>
            <person name="Jeske O."/>
            <person name="Meyerdierks A."/>
            <person name="Storesund J.E."/>
            <person name="Kallscheuer N."/>
            <person name="Luecker S."/>
            <person name="Lage O.M."/>
            <person name="Pohl T."/>
            <person name="Merkel B.J."/>
            <person name="Hornburger P."/>
            <person name="Mueller R.-W."/>
            <person name="Bruemmer F."/>
            <person name="Labrenz M."/>
            <person name="Spormann A.M."/>
            <person name="Op den Camp H."/>
            <person name="Overmann J."/>
            <person name="Amann R."/>
            <person name="Jetten M.S.M."/>
            <person name="Mascher T."/>
            <person name="Medema M.H."/>
            <person name="Devos D.P."/>
            <person name="Kaster A.-K."/>
            <person name="Ovreas L."/>
            <person name="Rohde M."/>
            <person name="Galperin M.Y."/>
            <person name="Jogler C."/>
        </authorList>
    </citation>
    <scope>NUCLEOTIDE SEQUENCE [LARGE SCALE GENOMIC DNA]</scope>
    <source>
        <strain evidence="5 6">OJF2</strain>
    </source>
</reference>
<evidence type="ECO:0000256" key="3">
    <source>
        <dbReference type="SAM" id="Phobius"/>
    </source>
</evidence>
<evidence type="ECO:0000313" key="6">
    <source>
        <dbReference type="Proteomes" id="UP000324233"/>
    </source>
</evidence>
<dbReference type="Proteomes" id="UP000324233">
    <property type="component" value="Chromosome"/>
</dbReference>
<dbReference type="InterPro" id="IPR007484">
    <property type="entry name" value="Peptidase_M28"/>
</dbReference>
<keyword evidence="2" id="KW-0012">Acyltransferase</keyword>
<dbReference type="AlphaFoldDB" id="A0A5B9WA61"/>
<dbReference type="PANTHER" id="PTHR12283:SF6">
    <property type="entry name" value="GLUTAMINYL-PEPTIDE CYCLOTRANSFERASE-RELATED"/>
    <property type="match status" value="1"/>
</dbReference>
<keyword evidence="5" id="KW-0031">Aminopeptidase</keyword>
<evidence type="ECO:0000256" key="2">
    <source>
        <dbReference type="ARBA" id="ARBA00023315"/>
    </source>
</evidence>
<keyword evidence="6" id="KW-1185">Reference proteome</keyword>
<dbReference type="SUPFAM" id="SSF53187">
    <property type="entry name" value="Zn-dependent exopeptidases"/>
    <property type="match status" value="1"/>
</dbReference>
<keyword evidence="1" id="KW-0808">Transferase</keyword>
<dbReference type="GO" id="GO:0008270">
    <property type="term" value="F:zinc ion binding"/>
    <property type="evidence" value="ECO:0007669"/>
    <property type="project" value="TreeGrafter"/>
</dbReference>
<dbReference type="EMBL" id="CP042997">
    <property type="protein sequence ID" value="QEH36971.1"/>
    <property type="molecule type" value="Genomic_DNA"/>
</dbReference>
<organism evidence="5 6">
    <name type="scientific">Aquisphaera giovannonii</name>
    <dbReference type="NCBI Taxonomy" id="406548"/>
    <lineage>
        <taxon>Bacteria</taxon>
        <taxon>Pseudomonadati</taxon>
        <taxon>Planctomycetota</taxon>
        <taxon>Planctomycetia</taxon>
        <taxon>Isosphaerales</taxon>
        <taxon>Isosphaeraceae</taxon>
        <taxon>Aquisphaera</taxon>
    </lineage>
</organism>
<dbReference type="PANTHER" id="PTHR12283">
    <property type="entry name" value="GLUTAMINYL-PEPTIDE CYCLOTRANSFERASE"/>
    <property type="match status" value="1"/>
</dbReference>
<keyword evidence="5" id="KW-0378">Hydrolase</keyword>
<dbReference type="RefSeq" id="WP_148596594.1">
    <property type="nucleotide sequence ID" value="NZ_CP042997.1"/>
</dbReference>
<dbReference type="OrthoDB" id="256090at2"/>
<dbReference type="KEGG" id="agv:OJF2_55560"/>
<proteinExistence type="predicted"/>
<evidence type="ECO:0000256" key="1">
    <source>
        <dbReference type="ARBA" id="ARBA00022679"/>
    </source>
</evidence>
<dbReference type="Pfam" id="PF04389">
    <property type="entry name" value="Peptidase_M28"/>
    <property type="match status" value="1"/>
</dbReference>
<name>A0A5B9WA61_9BACT</name>
<accession>A0A5B9WA61</accession>